<feature type="region of interest" description="Disordered" evidence="1">
    <location>
        <begin position="97"/>
        <end position="132"/>
    </location>
</feature>
<keyword evidence="2" id="KW-0472">Membrane</keyword>
<keyword evidence="2" id="KW-0812">Transmembrane</keyword>
<evidence type="ECO:0000256" key="1">
    <source>
        <dbReference type="SAM" id="MobiDB-lite"/>
    </source>
</evidence>
<evidence type="ECO:0000313" key="4">
    <source>
        <dbReference type="Proteomes" id="UP000231434"/>
    </source>
</evidence>
<keyword evidence="2" id="KW-1133">Transmembrane helix</keyword>
<protein>
    <submittedName>
        <fullName evidence="3">Uncharacterized protein</fullName>
    </submittedName>
</protein>
<name>A0A2M8KM13_9BACT</name>
<proteinExistence type="predicted"/>
<reference evidence="4" key="1">
    <citation type="submission" date="2017-09" db="EMBL/GenBank/DDBJ databases">
        <title>Depth-based differentiation of microbial function through sediment-hosted aquifers and enrichment of novel symbionts in the deep terrestrial subsurface.</title>
        <authorList>
            <person name="Probst A.J."/>
            <person name="Ladd B."/>
            <person name="Jarett J.K."/>
            <person name="Geller-Mcgrath D.E."/>
            <person name="Sieber C.M.K."/>
            <person name="Emerson J.B."/>
            <person name="Anantharaman K."/>
            <person name="Thomas B.C."/>
            <person name="Malmstrom R."/>
            <person name="Stieglmeier M."/>
            <person name="Klingl A."/>
            <person name="Woyke T."/>
            <person name="Ryan C.M."/>
            <person name="Banfield J.F."/>
        </authorList>
    </citation>
    <scope>NUCLEOTIDE SEQUENCE [LARGE SCALE GENOMIC DNA]</scope>
</reference>
<accession>A0A2M8KM13</accession>
<dbReference type="EMBL" id="PFEB01000023">
    <property type="protein sequence ID" value="PJE60963.1"/>
    <property type="molecule type" value="Genomic_DNA"/>
</dbReference>
<dbReference type="PROSITE" id="PS51257">
    <property type="entry name" value="PROKAR_LIPOPROTEIN"/>
    <property type="match status" value="1"/>
</dbReference>
<evidence type="ECO:0000256" key="2">
    <source>
        <dbReference type="SAM" id="Phobius"/>
    </source>
</evidence>
<dbReference type="Proteomes" id="UP000231434">
    <property type="component" value="Unassembled WGS sequence"/>
</dbReference>
<feature type="compositionally biased region" description="Low complexity" evidence="1">
    <location>
        <begin position="104"/>
        <end position="113"/>
    </location>
</feature>
<feature type="compositionally biased region" description="Polar residues" evidence="1">
    <location>
        <begin position="119"/>
        <end position="132"/>
    </location>
</feature>
<dbReference type="AlphaFoldDB" id="A0A2M8KM13"/>
<evidence type="ECO:0000313" key="3">
    <source>
        <dbReference type="EMBL" id="PJE60963.1"/>
    </source>
</evidence>
<organism evidence="3 4">
    <name type="scientific">Candidatus Roizmanbacteria bacterium CG10_big_fil_rev_8_21_14_0_10_36_26</name>
    <dbReference type="NCBI Taxonomy" id="1974851"/>
    <lineage>
        <taxon>Bacteria</taxon>
        <taxon>Candidatus Roizmaniibacteriota</taxon>
    </lineage>
</organism>
<sequence>MPNIKETLRSRIIRVGTAMIMIAIVGLACKGIPYLYEIINKGDTIWVKPGGARGANSAGKCSVPEGYWIVQETDNDDPVPEILVDDCWLEADSWDFSTHPPKPTLTRTPTKSPFWPLNPQGTPLSPTPDSNS</sequence>
<gene>
    <name evidence="3" type="ORF">COU86_01680</name>
</gene>
<feature type="transmembrane region" description="Helical" evidence="2">
    <location>
        <begin position="12"/>
        <end position="36"/>
    </location>
</feature>
<comment type="caution">
    <text evidence="3">The sequence shown here is derived from an EMBL/GenBank/DDBJ whole genome shotgun (WGS) entry which is preliminary data.</text>
</comment>